<feature type="region of interest" description="Disordered" evidence="3">
    <location>
        <begin position="833"/>
        <end position="872"/>
    </location>
</feature>
<dbReference type="PROSITE" id="PS00463">
    <property type="entry name" value="ZN2_CY6_FUNGAL_1"/>
    <property type="match status" value="1"/>
</dbReference>
<protein>
    <recommendedName>
        <fullName evidence="4">Zn(2)-C6 fungal-type domain-containing protein</fullName>
    </recommendedName>
</protein>
<dbReference type="CDD" id="cd00067">
    <property type="entry name" value="GAL4"/>
    <property type="match status" value="1"/>
</dbReference>
<evidence type="ECO:0000256" key="3">
    <source>
        <dbReference type="SAM" id="MobiDB-lite"/>
    </source>
</evidence>
<dbReference type="Pfam" id="PF00172">
    <property type="entry name" value="Zn_clus"/>
    <property type="match status" value="1"/>
</dbReference>
<sequence>MSAKAVTKYSSGYSPDEHKQKSVSENSVSVTPFVSASSSSSSSASSASSAWNIIKNPSSGRTRIGQACDRCRARKIKCSGKSETNPRCTNCEKDGFQCIVSDKLTRNSFPKGYTKNLEKKLLEVELDRNKLSLKLKDARKMLFELQDKVSSCNHQDNYDEKKKLSDVGGSVKNFDDQPKDMQLLEPKARDTHITSCSALLDTFQTDCNGLLVLDQFMVLPFDKFLTKLQIHCFNGYEMSSESQSESSKVGRSIDSVQIRGHEDATSDFTSLSKTSYSSPQKSVDKPYGDENDPEMNVLMNYHMNLNRYLNLILYKLILPSFSAGTSEGKGKFSSNKNGEKNLDHLIWLFFNVYNKLIPILDFELFYNDYLTFINKYTLKNSTYVENGETKKRYYDFSSKEQDLLVKLILILKFTIAQPKGSGLSSIPDGKSFNQLDESLKLINLKNLKLMFRNMNFTLDLTMDRLEVGLMLFYYLIKFENYNVCPMSKMHTSEQRFKSNFLRDVALLCLSLKDSLHFNRDVSHLSLARKNGVNHQIIKIQRLKIYWDFRILIGLAEVYFNIDFDSITPERESVEMRPQSLESIRFVSPDIEVTLQLVNLLDITPKNILELCVKNEEAALESYDQRLKDWISEVNSLQEDENVSVFNKLKTYYYYFKIVIHLNKGGDALVDACSGFIDTAYELIYTGKNTEVSVENAEGLSQHSFNFHLMCMVSIIMLGKGNSKSRDLSIKLLRISQLYQLLISIKDVEPIICDLTKYVSDNVALNTSSDTISHDMLGLFSYSMTPSSSSSSSLFAKNTPVPPGNSHFSDSNKDMDSEMAFDLSAFKMSSDSRFMPAKENPYKRTKRSQSPTSSISAVSSGNSSGSSKRLSVCSNDTTVTPVPLLFPSLAPRVPKSLSSVSSESNAAQKRRRPYFDDAPASGRLTHSEELSHATKVRSMSIDSGILPSSKAAPADVTMAAFSRSASECGTNNHEPGLSIPHSFSNLFNEFNLSMASDEDMDFIQKSTSNERSTLPTIPSESNLEESIVQGSGSLFPSDMDANTFGGQSDLGKKQGMAFKDNEDLNRLRRRVLNMRASMTS</sequence>
<evidence type="ECO:0000256" key="1">
    <source>
        <dbReference type="ARBA" id="ARBA00023242"/>
    </source>
</evidence>
<feature type="compositionally biased region" description="Polar residues" evidence="3">
    <location>
        <begin position="266"/>
        <end position="281"/>
    </location>
</feature>
<feature type="region of interest" description="Disordered" evidence="3">
    <location>
        <begin position="1"/>
        <end position="28"/>
    </location>
</feature>
<dbReference type="SMART" id="SM00066">
    <property type="entry name" value="GAL4"/>
    <property type="match status" value="1"/>
</dbReference>
<dbReference type="InterPro" id="IPR036864">
    <property type="entry name" value="Zn2-C6_fun-type_DNA-bd_sf"/>
</dbReference>
<dbReference type="PANTHER" id="PTHR46910:SF12">
    <property type="entry name" value="REGULATORY PROTEIN CAT8"/>
    <property type="match status" value="1"/>
</dbReference>
<dbReference type="RefSeq" id="XP_038779694.1">
    <property type="nucleotide sequence ID" value="XM_038923766.1"/>
</dbReference>
<keyword evidence="6" id="KW-1185">Reference proteome</keyword>
<organism evidence="5 6">
    <name type="scientific">Eeniella nana</name>
    <name type="common">Yeast</name>
    <name type="synonym">Brettanomyces nanus</name>
    <dbReference type="NCBI Taxonomy" id="13502"/>
    <lineage>
        <taxon>Eukaryota</taxon>
        <taxon>Fungi</taxon>
        <taxon>Dikarya</taxon>
        <taxon>Ascomycota</taxon>
        <taxon>Saccharomycotina</taxon>
        <taxon>Pichiomycetes</taxon>
        <taxon>Pichiales</taxon>
        <taxon>Pichiaceae</taxon>
        <taxon>Brettanomyces</taxon>
    </lineage>
</organism>
<dbReference type="PROSITE" id="PS50048">
    <property type="entry name" value="ZN2_CY6_FUNGAL_2"/>
    <property type="match status" value="1"/>
</dbReference>
<dbReference type="KEGG" id="bnn:FOA43_003515"/>
<name>A0A875S8Y6_EENNA</name>
<evidence type="ECO:0000313" key="5">
    <source>
        <dbReference type="EMBL" id="QPG76129.1"/>
    </source>
</evidence>
<keyword evidence="1" id="KW-0539">Nucleus</keyword>
<dbReference type="InterPro" id="IPR050987">
    <property type="entry name" value="AtrR-like"/>
</dbReference>
<feature type="compositionally biased region" description="Low complexity" evidence="3">
    <location>
        <begin position="852"/>
        <end position="870"/>
    </location>
</feature>
<dbReference type="SUPFAM" id="SSF57701">
    <property type="entry name" value="Zn2/Cys6 DNA-binding domain"/>
    <property type="match status" value="1"/>
</dbReference>
<feature type="region of interest" description="Disordered" evidence="3">
    <location>
        <begin position="792"/>
        <end position="812"/>
    </location>
</feature>
<dbReference type="EMBL" id="CP064815">
    <property type="protein sequence ID" value="QPG76129.1"/>
    <property type="molecule type" value="Genomic_DNA"/>
</dbReference>
<dbReference type="OrthoDB" id="1924787at2759"/>
<gene>
    <name evidence="5" type="ORF">FOA43_003515</name>
</gene>
<dbReference type="GeneID" id="62196915"/>
<dbReference type="GO" id="GO:0000981">
    <property type="term" value="F:DNA-binding transcription factor activity, RNA polymerase II-specific"/>
    <property type="evidence" value="ECO:0007669"/>
    <property type="project" value="InterPro"/>
</dbReference>
<feature type="region of interest" description="Disordered" evidence="3">
    <location>
        <begin position="893"/>
        <end position="922"/>
    </location>
</feature>
<dbReference type="GO" id="GO:0008270">
    <property type="term" value="F:zinc ion binding"/>
    <property type="evidence" value="ECO:0007669"/>
    <property type="project" value="InterPro"/>
</dbReference>
<feature type="region of interest" description="Disordered" evidence="3">
    <location>
        <begin position="263"/>
        <end position="289"/>
    </location>
</feature>
<dbReference type="Proteomes" id="UP000662931">
    <property type="component" value="Chromosome 4"/>
</dbReference>
<proteinExistence type="predicted"/>
<dbReference type="InterPro" id="IPR001138">
    <property type="entry name" value="Zn2Cys6_DnaBD"/>
</dbReference>
<reference evidence="5" key="1">
    <citation type="submission" date="2020-10" db="EMBL/GenBank/DDBJ databases">
        <authorList>
            <person name="Roach M.J.R."/>
        </authorList>
    </citation>
    <scope>NUCLEOTIDE SEQUENCE</scope>
    <source>
        <strain evidence="5">CBS 1945</strain>
    </source>
</reference>
<dbReference type="AlphaFoldDB" id="A0A875S8Y6"/>
<accession>A0A875S8Y6</accession>
<evidence type="ECO:0000313" key="6">
    <source>
        <dbReference type="Proteomes" id="UP000662931"/>
    </source>
</evidence>
<evidence type="ECO:0000259" key="4">
    <source>
        <dbReference type="PROSITE" id="PS50048"/>
    </source>
</evidence>
<feature type="coiled-coil region" evidence="2">
    <location>
        <begin position="612"/>
        <end position="639"/>
    </location>
</feature>
<keyword evidence="2" id="KW-0175">Coiled coil</keyword>
<evidence type="ECO:0000256" key="2">
    <source>
        <dbReference type="SAM" id="Coils"/>
    </source>
</evidence>
<feature type="domain" description="Zn(2)-C6 fungal-type" evidence="4">
    <location>
        <begin position="67"/>
        <end position="100"/>
    </location>
</feature>
<dbReference type="PANTHER" id="PTHR46910">
    <property type="entry name" value="TRANSCRIPTION FACTOR PDR1"/>
    <property type="match status" value="1"/>
</dbReference>
<feature type="coiled-coil region" evidence="2">
    <location>
        <begin position="114"/>
        <end position="148"/>
    </location>
</feature>
<dbReference type="Gene3D" id="4.10.240.10">
    <property type="entry name" value="Zn(2)-C6 fungal-type DNA-binding domain"/>
    <property type="match status" value="1"/>
</dbReference>